<feature type="domain" description="SIS" evidence="1">
    <location>
        <begin position="27"/>
        <end position="187"/>
    </location>
</feature>
<gene>
    <name evidence="2" type="ORF">LP52_08395</name>
</gene>
<dbReference type="Proteomes" id="UP000031675">
    <property type="component" value="Unassembled WGS sequence"/>
</dbReference>
<dbReference type="GO" id="GO:1901135">
    <property type="term" value="P:carbohydrate derivative metabolic process"/>
    <property type="evidence" value="ECO:0007669"/>
    <property type="project" value="InterPro"/>
</dbReference>
<accession>A0A0C2FIX4</accession>
<sequence>MHPRLKRLSSVLEGVDGERAKGWGRILGEELPRGRRLFACGNGGSAAEAQHLTAELTGRFRAERMPLSAICLHADTSSLTAIANDYGYSEVFARQLRAHARPGDILVCLSTSGTSENVVAAAATAREMKVRTWALAGASAGALHAACDETLLVPSPDSATVQEVHLSLIHLICEEVDAVCGAPAMAPAQARLAPEGAP</sequence>
<dbReference type="PANTHER" id="PTHR30390:SF6">
    <property type="entry name" value="DNAA INITIATOR-ASSOCIATING PROTEIN DIAA"/>
    <property type="match status" value="1"/>
</dbReference>
<dbReference type="STRING" id="183763.LP52_08395"/>
<dbReference type="InterPro" id="IPR035461">
    <property type="entry name" value="GmhA/DiaA"/>
</dbReference>
<dbReference type="InterPro" id="IPR001347">
    <property type="entry name" value="SIS_dom"/>
</dbReference>
<keyword evidence="3" id="KW-1185">Reference proteome</keyword>
<evidence type="ECO:0000259" key="1">
    <source>
        <dbReference type="PROSITE" id="PS51464"/>
    </source>
</evidence>
<dbReference type="Pfam" id="PF13580">
    <property type="entry name" value="SIS_2"/>
    <property type="match status" value="1"/>
</dbReference>
<organism evidence="2 3">
    <name type="scientific">Streptomonospora alba</name>
    <dbReference type="NCBI Taxonomy" id="183763"/>
    <lineage>
        <taxon>Bacteria</taxon>
        <taxon>Bacillati</taxon>
        <taxon>Actinomycetota</taxon>
        <taxon>Actinomycetes</taxon>
        <taxon>Streptosporangiales</taxon>
        <taxon>Nocardiopsidaceae</taxon>
        <taxon>Streptomonospora</taxon>
    </lineage>
</organism>
<evidence type="ECO:0000313" key="2">
    <source>
        <dbReference type="EMBL" id="KIH99154.1"/>
    </source>
</evidence>
<dbReference type="InterPro" id="IPR050099">
    <property type="entry name" value="SIS_GmhA/DiaA_subfam"/>
</dbReference>
<reference evidence="3" key="1">
    <citation type="journal article" date="2015" name="Chem. Biol.">
        <title>Structure, bioactivity, and resistance mechanism of streptomonomicin, an unusual lasso Peptide from an understudied halophilic actinomycete.</title>
        <authorList>
            <person name="Metelev M."/>
            <person name="Tietz J.I."/>
            <person name="Melby J.O."/>
            <person name="Blair P.M."/>
            <person name="Zhu L."/>
            <person name="Livnat I."/>
            <person name="Severinov K."/>
            <person name="Mitchell D.A."/>
        </authorList>
    </citation>
    <scope>NUCLEOTIDE SEQUENCE [LARGE SCALE GENOMIC DNA]</scope>
    <source>
        <strain evidence="3">YIM 90003</strain>
    </source>
</reference>
<keyword evidence="2" id="KW-0413">Isomerase</keyword>
<dbReference type="EMBL" id="JROO01000014">
    <property type="protein sequence ID" value="KIH99154.1"/>
    <property type="molecule type" value="Genomic_DNA"/>
</dbReference>
<dbReference type="OrthoDB" id="9810929at2"/>
<proteinExistence type="predicted"/>
<dbReference type="PANTHER" id="PTHR30390">
    <property type="entry name" value="SEDOHEPTULOSE 7-PHOSPHATE ISOMERASE / DNAA INITIATOR-ASSOCIATING FACTOR FOR REPLICATION INITIATION"/>
    <property type="match status" value="1"/>
</dbReference>
<protein>
    <submittedName>
        <fullName evidence="2">Phosphoheptose isomerase</fullName>
    </submittedName>
</protein>
<dbReference type="SUPFAM" id="SSF53697">
    <property type="entry name" value="SIS domain"/>
    <property type="match status" value="1"/>
</dbReference>
<dbReference type="PROSITE" id="PS51464">
    <property type="entry name" value="SIS"/>
    <property type="match status" value="1"/>
</dbReference>
<comment type="caution">
    <text evidence="2">The sequence shown here is derived from an EMBL/GenBank/DDBJ whole genome shotgun (WGS) entry which is preliminary data.</text>
</comment>
<dbReference type="InterPro" id="IPR046348">
    <property type="entry name" value="SIS_dom_sf"/>
</dbReference>
<dbReference type="Gene3D" id="3.40.50.10490">
    <property type="entry name" value="Glucose-6-phosphate isomerase like protein, domain 1"/>
    <property type="match status" value="1"/>
</dbReference>
<evidence type="ECO:0000313" key="3">
    <source>
        <dbReference type="Proteomes" id="UP000031675"/>
    </source>
</evidence>
<dbReference type="AlphaFoldDB" id="A0A0C2FIX4"/>
<name>A0A0C2FIX4_9ACTN</name>
<dbReference type="CDD" id="cd05006">
    <property type="entry name" value="SIS_GmhA"/>
    <property type="match status" value="1"/>
</dbReference>
<dbReference type="GO" id="GO:0016853">
    <property type="term" value="F:isomerase activity"/>
    <property type="evidence" value="ECO:0007669"/>
    <property type="project" value="UniProtKB-KW"/>
</dbReference>
<dbReference type="RefSeq" id="WP_040272220.1">
    <property type="nucleotide sequence ID" value="NZ_JROO01000014.1"/>
</dbReference>
<dbReference type="GO" id="GO:0097367">
    <property type="term" value="F:carbohydrate derivative binding"/>
    <property type="evidence" value="ECO:0007669"/>
    <property type="project" value="InterPro"/>
</dbReference>